<feature type="domain" description="Ig-like" evidence="4">
    <location>
        <begin position="609"/>
        <end position="668"/>
    </location>
</feature>
<feature type="compositionally biased region" description="Low complexity" evidence="2">
    <location>
        <begin position="1016"/>
        <end position="1036"/>
    </location>
</feature>
<dbReference type="InterPro" id="IPR013783">
    <property type="entry name" value="Ig-like_fold"/>
</dbReference>
<dbReference type="NCBIfam" id="TIGR03715">
    <property type="entry name" value="KxYKxGKxW"/>
    <property type="match status" value="1"/>
</dbReference>
<feature type="compositionally biased region" description="Polar residues" evidence="2">
    <location>
        <begin position="43"/>
        <end position="58"/>
    </location>
</feature>
<evidence type="ECO:0000256" key="3">
    <source>
        <dbReference type="SAM" id="Phobius"/>
    </source>
</evidence>
<feature type="region of interest" description="Disordered" evidence="2">
    <location>
        <begin position="918"/>
        <end position="1101"/>
    </location>
</feature>
<evidence type="ECO:0000313" key="6">
    <source>
        <dbReference type="Proteomes" id="UP000051783"/>
    </source>
</evidence>
<evidence type="ECO:0000256" key="1">
    <source>
        <dbReference type="ARBA" id="ARBA00022729"/>
    </source>
</evidence>
<name>A0A0R2M5X3_9LACO</name>
<sequence length="1135" mass="117692">MQTTKRHYKMYKKGRFWVIAGITVATMGLTQVVGQADTNESANNSIDTTVTSGQSTGSAVPLKTTGTPKVESESLTTTGKVETKNQGDSEQPVKPAVSDAQPDEKTSAEPETPAQSGTSDAQNNEKPATGAGQELNQNNELTSDAAAPADKDAAQPTAPNQKKALRDAPGAPADDDQDLSDQFEDPTLLAAVRKGMSLKDDQLLTKAAIKAYGHGYGQSLNVTTSVNGTVQPVTSLKGLETLADLPSRVSVNFQVAIGASYKEMPNFDFTPLKAVTLRGLTLETPYWGAATDEQLRTIADLDPHYIYDLDFGSSKSMSINPYGMNNHQFAILAPFVQAVLENDYPQSNPVASFAGNSITDFSPLNTLSAHKGGRVTGFLQYAWNKQAVSYRQGDTVVVTSPIKGIHGESINYQVRYYQADGTASGTLVVADANQVAQKQADGTTATVWQYTLVNPQLFQGQLVYGQFYLSDGSYTTYPTDLNGQSMNGFDLLAGALVFQPVTQSKAQISFDPSEVVMGPNATWNYLDHLASVSDYDGNAIDTSEWANLKITNVNNGPDLTQAGQQTVTFAYTDDQGVVHSATAIVNVLASQATITAKDDQVVWPQDVSKLTAADLVQSVTDASGKATTDFTGVTMTPINAAQAGAQTVTLTYTDAVGNPVTATMTVTVDLASLTTKPTQVIAGPNAKWDYLSDVDSATDSTGQSIDSKNADVQVVTGPDLSDAMIGQPQTIVLAYTDNLGRTQQFTAVVTTVKTKAVVSGVQNVTIIAGPKASWTLNDSIDWQKTFAADGTQLSAANLNQITATGTPNVQKPGTYTLTLRYVDAAGNLATDTATVNVVASQATLKVADSQLKVGDTWQPGDNLVQVTDATGQPLTVSAVTVSGTVDTSVAGTYPVTYTYTDIVGNVYTQTAVVTVVEAGKPDQPGDGGGTTTDPGNGGGTTTDPGDGGGTTTDPGDGGGTTTDPGDGGGTTTDPDNGGGTTTDPDNGGGTTTNPGDGDGITTDPGNGDGITDPDDGGNAVDSGNNNSTTDSGNGDTITEPGTSDTVKPGNNGETSQPTAPIEAQKQVAPVKTARPARTLTSTSQADHTVAPAQAKATALPQTDERATGLAGILVGVLGLTGLLAGLGASHRRHED</sequence>
<keyword evidence="3" id="KW-1133">Transmembrane helix</keyword>
<dbReference type="Pfam" id="PF07523">
    <property type="entry name" value="Big_3"/>
    <property type="match status" value="2"/>
</dbReference>
<evidence type="ECO:0000256" key="2">
    <source>
        <dbReference type="SAM" id="MobiDB-lite"/>
    </source>
</evidence>
<dbReference type="PATRIC" id="fig|942150.3.peg.111"/>
<keyword evidence="1" id="KW-0732">Signal</keyword>
<feature type="region of interest" description="Disordered" evidence="2">
    <location>
        <begin position="43"/>
        <end position="181"/>
    </location>
</feature>
<comment type="caution">
    <text evidence="5">The sequence shown here is derived from an EMBL/GenBank/DDBJ whole genome shotgun (WGS) entry which is preliminary data.</text>
</comment>
<reference evidence="5 6" key="1">
    <citation type="journal article" date="2015" name="Genome Announc.">
        <title>Expanding the biotechnology potential of lactobacilli through comparative genomics of 213 strains and associated genera.</title>
        <authorList>
            <person name="Sun Z."/>
            <person name="Harris H.M."/>
            <person name="McCann A."/>
            <person name="Guo C."/>
            <person name="Argimon S."/>
            <person name="Zhang W."/>
            <person name="Yang X."/>
            <person name="Jeffery I.B."/>
            <person name="Cooney J.C."/>
            <person name="Kagawa T.F."/>
            <person name="Liu W."/>
            <person name="Song Y."/>
            <person name="Salvetti E."/>
            <person name="Wrobel A."/>
            <person name="Rasinkangas P."/>
            <person name="Parkhill J."/>
            <person name="Rea M.C."/>
            <person name="O'Sullivan O."/>
            <person name="Ritari J."/>
            <person name="Douillard F.P."/>
            <person name="Paul Ross R."/>
            <person name="Yang R."/>
            <person name="Briner A.E."/>
            <person name="Felis G.E."/>
            <person name="de Vos W.M."/>
            <person name="Barrangou R."/>
            <person name="Klaenhammer T.R."/>
            <person name="Caufield P.W."/>
            <person name="Cui Y."/>
            <person name="Zhang H."/>
            <person name="O'Toole P.W."/>
        </authorList>
    </citation>
    <scope>NUCLEOTIDE SEQUENCE [LARGE SCALE GENOMIC DNA]</scope>
    <source>
        <strain evidence="5 6">LMG 26013</strain>
    </source>
</reference>
<dbReference type="Proteomes" id="UP000051783">
    <property type="component" value="Unassembled WGS sequence"/>
</dbReference>
<dbReference type="InterPro" id="IPR022038">
    <property type="entry name" value="Ig-like_bact"/>
</dbReference>
<keyword evidence="6" id="KW-1185">Reference proteome</keyword>
<dbReference type="InterPro" id="IPR022263">
    <property type="entry name" value="KxYKxGKxW"/>
</dbReference>
<evidence type="ECO:0000259" key="4">
    <source>
        <dbReference type="Pfam" id="PF07523"/>
    </source>
</evidence>
<dbReference type="AlphaFoldDB" id="A0A0R2M5X3"/>
<dbReference type="Pfam" id="PF19258">
    <property type="entry name" value="KxYKxGKxW_sig"/>
    <property type="match status" value="1"/>
</dbReference>
<feature type="domain" description="Ig-like" evidence="4">
    <location>
        <begin position="845"/>
        <end position="915"/>
    </location>
</feature>
<dbReference type="Gene3D" id="2.60.40.10">
    <property type="entry name" value="Immunoglobulins"/>
    <property type="match status" value="3"/>
</dbReference>
<feature type="compositionally biased region" description="Polar residues" evidence="2">
    <location>
        <begin position="113"/>
        <end position="126"/>
    </location>
</feature>
<feature type="transmembrane region" description="Helical" evidence="3">
    <location>
        <begin position="1108"/>
        <end position="1128"/>
    </location>
</feature>
<proteinExistence type="predicted"/>
<feature type="compositionally biased region" description="Gly residues" evidence="2">
    <location>
        <begin position="925"/>
        <end position="990"/>
    </location>
</feature>
<keyword evidence="3" id="KW-0812">Transmembrane</keyword>
<evidence type="ECO:0000313" key="5">
    <source>
        <dbReference type="EMBL" id="KRO08982.1"/>
    </source>
</evidence>
<protein>
    <submittedName>
        <fullName evidence="5">Cell surface protein</fullName>
    </submittedName>
</protein>
<feature type="compositionally biased region" description="Low complexity" evidence="2">
    <location>
        <begin position="144"/>
        <end position="159"/>
    </location>
</feature>
<feature type="compositionally biased region" description="Low complexity" evidence="2">
    <location>
        <begin position="991"/>
        <end position="1005"/>
    </location>
</feature>
<accession>A0A0R2M5X3</accession>
<organism evidence="5 6">
    <name type="scientific">Lactiplantibacillus xiangfangensis</name>
    <dbReference type="NCBI Taxonomy" id="942150"/>
    <lineage>
        <taxon>Bacteria</taxon>
        <taxon>Bacillati</taxon>
        <taxon>Bacillota</taxon>
        <taxon>Bacilli</taxon>
        <taxon>Lactobacillales</taxon>
        <taxon>Lactobacillaceae</taxon>
        <taxon>Lactiplantibacillus</taxon>
    </lineage>
</organism>
<dbReference type="STRING" id="942150.IV64_GL000105"/>
<keyword evidence="3" id="KW-0472">Membrane</keyword>
<gene>
    <name evidence="5" type="ORF">IV64_GL000105</name>
</gene>
<dbReference type="EMBL" id="JQCL01000074">
    <property type="protein sequence ID" value="KRO08982.1"/>
    <property type="molecule type" value="Genomic_DNA"/>
</dbReference>